<dbReference type="GO" id="GO:0015288">
    <property type="term" value="F:porin activity"/>
    <property type="evidence" value="ECO:0007669"/>
    <property type="project" value="TreeGrafter"/>
</dbReference>
<evidence type="ECO:0000256" key="2">
    <source>
        <dbReference type="ARBA" id="ARBA00007613"/>
    </source>
</evidence>
<evidence type="ECO:0000256" key="5">
    <source>
        <dbReference type="ARBA" id="ARBA00022692"/>
    </source>
</evidence>
<feature type="region of interest" description="Disordered" evidence="8">
    <location>
        <begin position="651"/>
        <end position="744"/>
    </location>
</feature>
<dbReference type="GO" id="GO:1990281">
    <property type="term" value="C:efflux pump complex"/>
    <property type="evidence" value="ECO:0007669"/>
    <property type="project" value="TreeGrafter"/>
</dbReference>
<evidence type="ECO:0000313" key="9">
    <source>
        <dbReference type="EMBL" id="VIP01727.1"/>
    </source>
</evidence>
<gene>
    <name evidence="9" type="ORF">GMBLW1_22330</name>
</gene>
<keyword evidence="4" id="KW-1134">Transmembrane beta strand</keyword>
<keyword evidence="7" id="KW-0998">Cell outer membrane</keyword>
<dbReference type="PANTHER" id="PTHR30026">
    <property type="entry name" value="OUTER MEMBRANE PROTEIN TOLC"/>
    <property type="match status" value="1"/>
</dbReference>
<comment type="similarity">
    <text evidence="2">Belongs to the outer membrane factor (OMF) (TC 1.B.17) family.</text>
</comment>
<dbReference type="AlphaFoldDB" id="A0A6C2YK23"/>
<dbReference type="InterPro" id="IPR003423">
    <property type="entry name" value="OMP_efflux"/>
</dbReference>
<keyword evidence="3" id="KW-0813">Transport</keyword>
<evidence type="ECO:0000256" key="3">
    <source>
        <dbReference type="ARBA" id="ARBA00022448"/>
    </source>
</evidence>
<keyword evidence="5" id="KW-0812">Transmembrane</keyword>
<dbReference type="PANTHER" id="PTHR30026:SF23">
    <property type="entry name" value="TO APRF-PUTATIVE OUTER MEMBRANE EFFLUX PROTEIN OR SECRETED ALKALINE PHOSPHATASE-RELATED"/>
    <property type="match status" value="1"/>
</dbReference>
<accession>A0A6C2YK23</accession>
<keyword evidence="10" id="KW-1185">Reference proteome</keyword>
<dbReference type="Proteomes" id="UP000464378">
    <property type="component" value="Chromosome"/>
</dbReference>
<dbReference type="EMBL" id="LR586016">
    <property type="protein sequence ID" value="VIP01727.1"/>
    <property type="molecule type" value="Genomic_DNA"/>
</dbReference>
<evidence type="ECO:0000256" key="8">
    <source>
        <dbReference type="SAM" id="MobiDB-lite"/>
    </source>
</evidence>
<dbReference type="PROSITE" id="PS51257">
    <property type="entry name" value="PROKAR_LIPOPROTEIN"/>
    <property type="match status" value="1"/>
</dbReference>
<protein>
    <recommendedName>
        <fullName evidence="11">Transporter</fullName>
    </recommendedName>
</protein>
<feature type="compositionally biased region" description="Pro residues" evidence="8">
    <location>
        <begin position="684"/>
        <end position="707"/>
    </location>
</feature>
<evidence type="ECO:0000256" key="1">
    <source>
        <dbReference type="ARBA" id="ARBA00004442"/>
    </source>
</evidence>
<dbReference type="InParanoid" id="A0A6C2YK23"/>
<dbReference type="Pfam" id="PF02321">
    <property type="entry name" value="OEP"/>
    <property type="match status" value="2"/>
</dbReference>
<dbReference type="GO" id="GO:0009279">
    <property type="term" value="C:cell outer membrane"/>
    <property type="evidence" value="ECO:0007669"/>
    <property type="project" value="UniProtKB-SubCell"/>
</dbReference>
<organism evidence="9">
    <name type="scientific">Tuwongella immobilis</name>
    <dbReference type="NCBI Taxonomy" id="692036"/>
    <lineage>
        <taxon>Bacteria</taxon>
        <taxon>Pseudomonadati</taxon>
        <taxon>Planctomycetota</taxon>
        <taxon>Planctomycetia</taxon>
        <taxon>Gemmatales</taxon>
        <taxon>Gemmataceae</taxon>
        <taxon>Tuwongella</taxon>
    </lineage>
</organism>
<dbReference type="Gene3D" id="1.20.1600.10">
    <property type="entry name" value="Outer membrane efflux proteins (OEP)"/>
    <property type="match status" value="1"/>
</dbReference>
<dbReference type="KEGG" id="tim:GMBLW1_22330"/>
<reference evidence="9" key="1">
    <citation type="submission" date="2019-04" db="EMBL/GenBank/DDBJ databases">
        <authorList>
            <consortium name="Science for Life Laboratories"/>
        </authorList>
    </citation>
    <scope>NUCLEOTIDE SEQUENCE</scope>
    <source>
        <strain evidence="9">MBLW1</strain>
    </source>
</reference>
<dbReference type="InterPro" id="IPR051906">
    <property type="entry name" value="TolC-like"/>
</dbReference>
<evidence type="ECO:0000256" key="6">
    <source>
        <dbReference type="ARBA" id="ARBA00023136"/>
    </source>
</evidence>
<name>A0A6C2YK23_9BACT</name>
<evidence type="ECO:0000256" key="7">
    <source>
        <dbReference type="ARBA" id="ARBA00023237"/>
    </source>
</evidence>
<keyword evidence="6" id="KW-0472">Membrane</keyword>
<feature type="compositionally biased region" description="Polar residues" evidence="8">
    <location>
        <begin position="711"/>
        <end position="720"/>
    </location>
</feature>
<proteinExistence type="inferred from homology"/>
<dbReference type="EMBL" id="LR593887">
    <property type="protein sequence ID" value="VTR99269.1"/>
    <property type="molecule type" value="Genomic_DNA"/>
</dbReference>
<dbReference type="GO" id="GO:0015562">
    <property type="term" value="F:efflux transmembrane transporter activity"/>
    <property type="evidence" value="ECO:0007669"/>
    <property type="project" value="InterPro"/>
</dbReference>
<evidence type="ECO:0000256" key="4">
    <source>
        <dbReference type="ARBA" id="ARBA00022452"/>
    </source>
</evidence>
<dbReference type="SUPFAM" id="SSF56954">
    <property type="entry name" value="Outer membrane efflux proteins (OEP)"/>
    <property type="match status" value="1"/>
</dbReference>
<evidence type="ECO:0000313" key="10">
    <source>
        <dbReference type="Proteomes" id="UP000464378"/>
    </source>
</evidence>
<comment type="subcellular location">
    <subcellularLocation>
        <location evidence="1">Cell outer membrane</location>
    </subcellularLocation>
</comment>
<sequence length="744" mass="81004">MRGKIRLIGLLLLFSSLVGCKQRLFLDAGDYQGAMKIGLPRDFENDTTAGNSPLRQGGGGTPATVLDPSRPIRYISLQESIARAMENGSTGSAVGLGRGLGANLVVNDTLVSFTGQGVAGDDSIRAFSLDPAISGANIERALSKFDARWVTSMSWTYRDDALANSFQSLQNGDNAAFSSGVFKPLPTGGLAGITFSTEYSKLSQPPANFNVVNPSYRPRMALSFEQPLLQGYGIAINQLLPSHPGSIQQNLRPSGGQGVEGILVTRLRAEQSKSEFERNLNILVLNVELAYWSLYGAYFTLYAREQALRQAFISFQFNKTRFDAGRIPVQELAQTRAQLEQFRAQRITSLGSVLEAERQLRGVIGLAVEDGTRLVPSDSPSMAPFTPDWEVSVREALTLRPELVMARQELKVRQLDVQLQKNSMLPDVRLTSSYDINAIGTQLDGSGPANALANFRDNRNNTWSLGIRADIPLGFRDANANLRISRLNLARSFATLQNQELKAERFLQQQFRQLFEFYEQARALRAQREALAEQLRSQFTTYRAGKSTLDVLLEAQRFYSDALSGEYNAIVSYNNALATFQYAKGTILDYNNIVIGDGPLPEAVLTRAVEHQEQRTRALVLRTREMSPSQASMEQNRLPVLYANTPPLSPEAINSDLNDNRIKPLDPLTPFGSPTAPSGAPLPGNAPAPAAPMTPTPMTPAPAPAPTGSPQTLPNITSLPVGQPGGPILGTPTSSTPDLVIPNP</sequence>
<evidence type="ECO:0008006" key="11">
    <source>
        <dbReference type="Google" id="ProtNLM"/>
    </source>
</evidence>